<sequence length="68" mass="7508">MYYRLRFVQSTTYSAICNCSKYIICTKGFTACITVEAASFRGFVLPEPPQMFSAQVGAPSLAIITQSQ</sequence>
<evidence type="ECO:0000313" key="2">
    <source>
        <dbReference type="Proteomes" id="UP000054485"/>
    </source>
</evidence>
<protein>
    <submittedName>
        <fullName evidence="1">Uncharacterized protein</fullName>
    </submittedName>
</protein>
<gene>
    <name evidence="1" type="ORF">CY34DRAFT_807580</name>
</gene>
<dbReference type="Proteomes" id="UP000054485">
    <property type="component" value="Unassembled WGS sequence"/>
</dbReference>
<keyword evidence="2" id="KW-1185">Reference proteome</keyword>
<proteinExistence type="predicted"/>
<dbReference type="EMBL" id="KN835316">
    <property type="protein sequence ID" value="KIK40091.1"/>
    <property type="molecule type" value="Genomic_DNA"/>
</dbReference>
<name>A0A0D0AEH1_9AGAM</name>
<dbReference type="HOGENOM" id="CLU_2795638_0_0_1"/>
<reference evidence="2" key="2">
    <citation type="submission" date="2015-01" db="EMBL/GenBank/DDBJ databases">
        <title>Evolutionary Origins and Diversification of the Mycorrhizal Mutualists.</title>
        <authorList>
            <consortium name="DOE Joint Genome Institute"/>
            <consortium name="Mycorrhizal Genomics Consortium"/>
            <person name="Kohler A."/>
            <person name="Kuo A."/>
            <person name="Nagy L.G."/>
            <person name="Floudas D."/>
            <person name="Copeland A."/>
            <person name="Barry K.W."/>
            <person name="Cichocki N."/>
            <person name="Veneault-Fourrey C."/>
            <person name="LaButti K."/>
            <person name="Lindquist E.A."/>
            <person name="Lipzen A."/>
            <person name="Lundell T."/>
            <person name="Morin E."/>
            <person name="Murat C."/>
            <person name="Riley R."/>
            <person name="Ohm R."/>
            <person name="Sun H."/>
            <person name="Tunlid A."/>
            <person name="Henrissat B."/>
            <person name="Grigoriev I.V."/>
            <person name="Hibbett D.S."/>
            <person name="Martin F."/>
        </authorList>
    </citation>
    <scope>NUCLEOTIDE SEQUENCE [LARGE SCALE GENOMIC DNA]</scope>
    <source>
        <strain evidence="2">UH-Slu-Lm8-n1</strain>
    </source>
</reference>
<reference evidence="1 2" key="1">
    <citation type="submission" date="2014-04" db="EMBL/GenBank/DDBJ databases">
        <authorList>
            <consortium name="DOE Joint Genome Institute"/>
            <person name="Kuo A."/>
            <person name="Ruytinx J."/>
            <person name="Rineau F."/>
            <person name="Colpaert J."/>
            <person name="Kohler A."/>
            <person name="Nagy L.G."/>
            <person name="Floudas D."/>
            <person name="Copeland A."/>
            <person name="Barry K.W."/>
            <person name="Cichocki N."/>
            <person name="Veneault-Fourrey C."/>
            <person name="LaButti K."/>
            <person name="Lindquist E.A."/>
            <person name="Lipzen A."/>
            <person name="Lundell T."/>
            <person name="Morin E."/>
            <person name="Murat C."/>
            <person name="Sun H."/>
            <person name="Tunlid A."/>
            <person name="Henrissat B."/>
            <person name="Grigoriev I.V."/>
            <person name="Hibbett D.S."/>
            <person name="Martin F."/>
            <person name="Nordberg H.P."/>
            <person name="Cantor M.N."/>
            <person name="Hua S.X."/>
        </authorList>
    </citation>
    <scope>NUCLEOTIDE SEQUENCE [LARGE SCALE GENOMIC DNA]</scope>
    <source>
        <strain evidence="1 2">UH-Slu-Lm8-n1</strain>
    </source>
</reference>
<organism evidence="1 2">
    <name type="scientific">Suillus luteus UH-Slu-Lm8-n1</name>
    <dbReference type="NCBI Taxonomy" id="930992"/>
    <lineage>
        <taxon>Eukaryota</taxon>
        <taxon>Fungi</taxon>
        <taxon>Dikarya</taxon>
        <taxon>Basidiomycota</taxon>
        <taxon>Agaricomycotina</taxon>
        <taxon>Agaricomycetes</taxon>
        <taxon>Agaricomycetidae</taxon>
        <taxon>Boletales</taxon>
        <taxon>Suillineae</taxon>
        <taxon>Suillaceae</taxon>
        <taxon>Suillus</taxon>
    </lineage>
</organism>
<dbReference type="AlphaFoldDB" id="A0A0D0AEH1"/>
<dbReference type="InParanoid" id="A0A0D0AEH1"/>
<evidence type="ECO:0000313" key="1">
    <source>
        <dbReference type="EMBL" id="KIK40091.1"/>
    </source>
</evidence>
<accession>A0A0D0AEH1</accession>